<accession>A0A830CEH8</accession>
<dbReference type="Gene3D" id="3.10.20.90">
    <property type="entry name" value="Phosphatidylinositol 3-kinase Catalytic Subunit, Chain A, domain 1"/>
    <property type="match status" value="1"/>
</dbReference>
<organism evidence="2 3">
    <name type="scientific">Phtheirospermum japonicum</name>
    <dbReference type="NCBI Taxonomy" id="374723"/>
    <lineage>
        <taxon>Eukaryota</taxon>
        <taxon>Viridiplantae</taxon>
        <taxon>Streptophyta</taxon>
        <taxon>Embryophyta</taxon>
        <taxon>Tracheophyta</taxon>
        <taxon>Spermatophyta</taxon>
        <taxon>Magnoliopsida</taxon>
        <taxon>eudicotyledons</taxon>
        <taxon>Gunneridae</taxon>
        <taxon>Pentapetalae</taxon>
        <taxon>asterids</taxon>
        <taxon>lamiids</taxon>
        <taxon>Lamiales</taxon>
        <taxon>Orobanchaceae</taxon>
        <taxon>Orobanchaceae incertae sedis</taxon>
        <taxon>Phtheirospermum</taxon>
    </lineage>
</organism>
<dbReference type="Pfam" id="PF13881">
    <property type="entry name" value="Rad60-SLD_2"/>
    <property type="match status" value="1"/>
</dbReference>
<gene>
    <name evidence="2" type="ORF">PHJA_001887000</name>
</gene>
<dbReference type="AlphaFoldDB" id="A0A830CEH8"/>
<dbReference type="OrthoDB" id="1043111at2759"/>
<dbReference type="PANTHER" id="PTHR13169:SF1">
    <property type="entry name" value="MEMBRANE-ANCHORED UBIQUITIN-FOLD PROTEIN 4"/>
    <property type="match status" value="1"/>
</dbReference>
<keyword evidence="3" id="KW-1185">Reference proteome</keyword>
<feature type="domain" description="UBL3-like ubiquitin" evidence="1">
    <location>
        <begin position="5"/>
        <end position="81"/>
    </location>
</feature>
<dbReference type="SUPFAM" id="SSF54236">
    <property type="entry name" value="Ubiquitin-like"/>
    <property type="match status" value="1"/>
</dbReference>
<dbReference type="PANTHER" id="PTHR13169">
    <property type="entry name" value="UBIQUITIN-LIKE PROTEIN 3 HCG-1 PROTEIN"/>
    <property type="match status" value="1"/>
</dbReference>
<dbReference type="InterPro" id="IPR029071">
    <property type="entry name" value="Ubiquitin-like_domsf"/>
</dbReference>
<dbReference type="EMBL" id="BMAC01000487">
    <property type="protein sequence ID" value="GFP97429.1"/>
    <property type="molecule type" value="Genomic_DNA"/>
</dbReference>
<dbReference type="InterPro" id="IPR039540">
    <property type="entry name" value="UBL3-like_ubiquitin_dom"/>
</dbReference>
<evidence type="ECO:0000313" key="2">
    <source>
        <dbReference type="EMBL" id="GFP97429.1"/>
    </source>
</evidence>
<proteinExistence type="predicted"/>
<name>A0A830CEH8_9LAMI</name>
<sequence>MPKEDLVEVRFRLYDGTDIGPFRYSPASTIDVLKERVVSEWPKGLFDLLDKKQIVKLISGGMILENNKTVDQCKTPFGELPN</sequence>
<reference evidence="2" key="1">
    <citation type="submission" date="2020-07" db="EMBL/GenBank/DDBJ databases">
        <title>Ethylene signaling mediates host invasion by parasitic plants.</title>
        <authorList>
            <person name="Yoshida S."/>
        </authorList>
    </citation>
    <scope>NUCLEOTIDE SEQUENCE</scope>
    <source>
        <strain evidence="2">Okayama</strain>
    </source>
</reference>
<dbReference type="InterPro" id="IPR040015">
    <property type="entry name" value="UBL3-like"/>
</dbReference>
<comment type="caution">
    <text evidence="2">The sequence shown here is derived from an EMBL/GenBank/DDBJ whole genome shotgun (WGS) entry which is preliminary data.</text>
</comment>
<evidence type="ECO:0000259" key="1">
    <source>
        <dbReference type="Pfam" id="PF13881"/>
    </source>
</evidence>
<dbReference type="Proteomes" id="UP000653305">
    <property type="component" value="Unassembled WGS sequence"/>
</dbReference>
<evidence type="ECO:0000313" key="3">
    <source>
        <dbReference type="Proteomes" id="UP000653305"/>
    </source>
</evidence>
<protein>
    <submittedName>
        <fullName evidence="2">Membrane-anchored ubiquitin-fold protein 3</fullName>
    </submittedName>
</protein>